<dbReference type="Proteomes" id="UP000663829">
    <property type="component" value="Unassembled WGS sequence"/>
</dbReference>
<dbReference type="GO" id="GO:0010975">
    <property type="term" value="P:regulation of neuron projection development"/>
    <property type="evidence" value="ECO:0007669"/>
    <property type="project" value="TreeGrafter"/>
</dbReference>
<comment type="function">
    <text evidence="6">Microtubule inner protein (MIP) part of the dynein-decorated doublet microtubules (DMTs) in cilia axoneme, which is required for motile cilia beating.</text>
</comment>
<dbReference type="EMBL" id="CAJOBC010005178">
    <property type="protein sequence ID" value="CAF3854497.1"/>
    <property type="molecule type" value="Genomic_DNA"/>
</dbReference>
<evidence type="ECO:0000313" key="11">
    <source>
        <dbReference type="EMBL" id="CAF3756448.1"/>
    </source>
</evidence>
<dbReference type="SMART" id="SM00676">
    <property type="entry name" value="DM10"/>
    <property type="match status" value="3"/>
</dbReference>
<keyword evidence="13" id="KW-1185">Reference proteome</keyword>
<keyword evidence="2" id="KW-0963">Cytoplasm</keyword>
<dbReference type="FunFam" id="2.30.29.170:FF:000002">
    <property type="entry name" value="EF-hand domain (C-terminal) containing 1"/>
    <property type="match status" value="1"/>
</dbReference>
<dbReference type="GO" id="GO:0005930">
    <property type="term" value="C:axoneme"/>
    <property type="evidence" value="ECO:0007669"/>
    <property type="project" value="UniProtKB-SubCell"/>
</dbReference>
<feature type="domain" description="DM10" evidence="8">
    <location>
        <begin position="392"/>
        <end position="499"/>
    </location>
</feature>
<evidence type="ECO:0000313" key="13">
    <source>
        <dbReference type="Proteomes" id="UP000663829"/>
    </source>
</evidence>
<keyword evidence="4" id="KW-0206">Cytoskeleton</keyword>
<feature type="domain" description="DM10" evidence="8">
    <location>
        <begin position="192"/>
        <end position="330"/>
    </location>
</feature>
<name>A0A814N6A9_9BILA</name>
<dbReference type="Proteomes" id="UP000677228">
    <property type="component" value="Unassembled WGS sequence"/>
</dbReference>
<dbReference type="Proteomes" id="UP000681722">
    <property type="component" value="Unassembled WGS sequence"/>
</dbReference>
<dbReference type="FunFam" id="2.30.29.170:FF:000004">
    <property type="entry name" value="EF-hand domain containing 2"/>
    <property type="match status" value="1"/>
</dbReference>
<keyword evidence="5" id="KW-0966">Cell projection</keyword>
<evidence type="ECO:0000313" key="12">
    <source>
        <dbReference type="EMBL" id="CAF3854497.1"/>
    </source>
</evidence>
<evidence type="ECO:0000313" key="10">
    <source>
        <dbReference type="EMBL" id="CAF1088963.1"/>
    </source>
</evidence>
<dbReference type="Gene3D" id="2.30.29.170">
    <property type="match status" value="3"/>
</dbReference>
<dbReference type="Pfam" id="PF06565">
    <property type="entry name" value="DM10_dom"/>
    <property type="match status" value="3"/>
</dbReference>
<proteinExistence type="predicted"/>
<dbReference type="OrthoDB" id="10255210at2759"/>
<evidence type="ECO:0000256" key="5">
    <source>
        <dbReference type="ARBA" id="ARBA00023273"/>
    </source>
</evidence>
<sequence length="701" mass="81343">MSTGTQLGIGGVPLPGEDLRPKNSVYARGEGPDRPAWLAFDKQVLCFDAYFQESITERPQEQYRIRKCHIYFYPEDDTVQVVEQRQANVGFPQGTILKRHRVPLVAPNDDRFYTIEYFNVGSELSLYGRVYKIIDCDQFTRNFLTKLGVRVPPGFCPPEDPFLKHRQVLDGGQNPLRPYEKVDTLKKFLNHDQHVLRFWAVWDNTDSLYGDIREFVLHYFLSDDTMEIREVLPPNSGRDAPPIFLSRGKLPKEFQGLRLPGENAQRTVLNVFGQLNKQRYILDNLKTGALNETYYTDQDLAIGKMLNVYGRKVLMTDCDEFTKNHYRTKYGVQDFSPIAYRKVADTKPMKQSYPYTGFGSEEDSLSSTRKIIPEPPKKDYNKFMGFDRQGYETNILRFMARIITKDGIQAARRFIISYFLSDDTIYIYEPPVRNSGIQGGKFLERQKVKKPNQSRYPVEISDYFGAEDFYVGARLEINGFLFDLFDADEYAFKLMEEHNHMFSKANRSIIMQKLKQFFSSNSQAVSQFEANDPHHHGCFGDFLTDHEIITIARYYALQVIQEYDIYSVVSVVQEQLRKNNYETFSPLKENLITRDPTMKGRLPVEEVRIALKSVRVPLPDYLLNIFLKLLTQDDGFIDYSDLLKALNWRDAPVQAPKPPAEEASLADDPKQFEKTTHERKKFNVEYREFLKDLGLNTTATT</sequence>
<comment type="caution">
    <text evidence="10">The sequence shown here is derived from an EMBL/GenBank/DDBJ whole genome shotgun (WGS) entry which is preliminary data.</text>
</comment>
<reference evidence="10" key="1">
    <citation type="submission" date="2021-02" db="EMBL/GenBank/DDBJ databases">
        <authorList>
            <person name="Nowell W R."/>
        </authorList>
    </citation>
    <scope>NUCLEOTIDE SEQUENCE</scope>
</reference>
<comment type="subcellular location">
    <subcellularLocation>
        <location evidence="1">Cytoplasm</location>
        <location evidence="1">Cytoskeleton</location>
        <location evidence="1">Cilium axoneme</location>
    </subcellularLocation>
</comment>
<evidence type="ECO:0000256" key="6">
    <source>
        <dbReference type="ARBA" id="ARBA00035003"/>
    </source>
</evidence>
<dbReference type="EMBL" id="CAJNOK010005852">
    <property type="protein sequence ID" value="CAF0986050.1"/>
    <property type="molecule type" value="Genomic_DNA"/>
</dbReference>
<evidence type="ECO:0000313" key="9">
    <source>
        <dbReference type="EMBL" id="CAF0986050.1"/>
    </source>
</evidence>
<feature type="domain" description="DM10" evidence="8">
    <location>
        <begin position="41"/>
        <end position="148"/>
    </location>
</feature>
<evidence type="ECO:0000256" key="3">
    <source>
        <dbReference type="ARBA" id="ARBA00022737"/>
    </source>
</evidence>
<gene>
    <name evidence="10" type="ORF">GPM918_LOCUS18157</name>
    <name evidence="9" type="ORF">OVA965_LOCUS13833</name>
    <name evidence="12" type="ORF">SRO942_LOCUS18155</name>
    <name evidence="11" type="ORF">TMI583_LOCUS13841</name>
</gene>
<evidence type="ECO:0000256" key="7">
    <source>
        <dbReference type="ARBA" id="ARBA00039880"/>
    </source>
</evidence>
<dbReference type="PROSITE" id="PS51336">
    <property type="entry name" value="DM10"/>
    <property type="match status" value="3"/>
</dbReference>
<dbReference type="PANTHER" id="PTHR12086">
    <property type="entry name" value="EF-HAND DOMAIN C-TERMINAL CONTAINING PROTEIN"/>
    <property type="match status" value="1"/>
</dbReference>
<organism evidence="10 13">
    <name type="scientific">Didymodactylos carnosus</name>
    <dbReference type="NCBI Taxonomy" id="1234261"/>
    <lineage>
        <taxon>Eukaryota</taxon>
        <taxon>Metazoa</taxon>
        <taxon>Spiralia</taxon>
        <taxon>Gnathifera</taxon>
        <taxon>Rotifera</taxon>
        <taxon>Eurotatoria</taxon>
        <taxon>Bdelloidea</taxon>
        <taxon>Philodinida</taxon>
        <taxon>Philodinidae</taxon>
        <taxon>Didymodactylos</taxon>
    </lineage>
</organism>
<evidence type="ECO:0000256" key="1">
    <source>
        <dbReference type="ARBA" id="ARBA00004430"/>
    </source>
</evidence>
<keyword evidence="3" id="KW-0677">Repeat</keyword>
<dbReference type="InterPro" id="IPR011992">
    <property type="entry name" value="EF-hand-dom_pair"/>
</dbReference>
<evidence type="ECO:0000259" key="8">
    <source>
        <dbReference type="PROSITE" id="PS51336"/>
    </source>
</evidence>
<evidence type="ECO:0000256" key="2">
    <source>
        <dbReference type="ARBA" id="ARBA00022490"/>
    </source>
</evidence>
<dbReference type="PANTHER" id="PTHR12086:SF11">
    <property type="entry name" value="EF-HAND DOMAIN-CONTAINING FAMILY MEMBER C2"/>
    <property type="match status" value="1"/>
</dbReference>
<dbReference type="FunFam" id="2.30.29.170:FF:000001">
    <property type="entry name" value="EF-hand domain containing 1"/>
    <property type="match status" value="1"/>
</dbReference>
<dbReference type="EMBL" id="CAJOBA010005861">
    <property type="protein sequence ID" value="CAF3756448.1"/>
    <property type="molecule type" value="Genomic_DNA"/>
</dbReference>
<dbReference type="EMBL" id="CAJNOQ010005178">
    <property type="protein sequence ID" value="CAF1088963.1"/>
    <property type="molecule type" value="Genomic_DNA"/>
</dbReference>
<accession>A0A814N6A9</accession>
<protein>
    <recommendedName>
        <fullName evidence="7">EF-hand domain-containing family member C2</fullName>
    </recommendedName>
</protein>
<dbReference type="Proteomes" id="UP000682733">
    <property type="component" value="Unassembled WGS sequence"/>
</dbReference>
<evidence type="ECO:0000256" key="4">
    <source>
        <dbReference type="ARBA" id="ARBA00023212"/>
    </source>
</evidence>
<dbReference type="SUPFAM" id="SSF47473">
    <property type="entry name" value="EF-hand"/>
    <property type="match status" value="1"/>
</dbReference>
<dbReference type="GO" id="GO:0005874">
    <property type="term" value="C:microtubule"/>
    <property type="evidence" value="ECO:0007669"/>
    <property type="project" value="TreeGrafter"/>
</dbReference>
<dbReference type="AlphaFoldDB" id="A0A814N6A9"/>
<dbReference type="InterPro" id="IPR040193">
    <property type="entry name" value="EFHC1/EFHC2/EFHB"/>
</dbReference>
<dbReference type="InterPro" id="IPR006602">
    <property type="entry name" value="DM10_dom"/>
</dbReference>